<dbReference type="AlphaFoldDB" id="A0A418YDU4"/>
<dbReference type="EMBL" id="QZCH01000014">
    <property type="protein sequence ID" value="RJG42705.1"/>
    <property type="molecule type" value="Genomic_DNA"/>
</dbReference>
<reference evidence="1 2" key="1">
    <citation type="submission" date="2018-09" db="EMBL/GenBank/DDBJ databases">
        <authorList>
            <person name="Wang F."/>
        </authorList>
    </citation>
    <scope>NUCLEOTIDE SEQUENCE [LARGE SCALE GENOMIC DNA]</scope>
    <source>
        <strain evidence="1 2">PLHSC7-2</strain>
    </source>
</reference>
<gene>
    <name evidence="1" type="ORF">D1Z90_11475</name>
</gene>
<name>A0A418YDU4_9GAMM</name>
<dbReference type="OrthoDB" id="8756565at2"/>
<reference evidence="1 2" key="2">
    <citation type="submission" date="2019-01" db="EMBL/GenBank/DDBJ databases">
        <title>Motilimonas pumilus sp. nov., isolated from the gut of sea cucumber (Apostichopus japonicus).</title>
        <authorList>
            <person name="Wang F.-Q."/>
            <person name="Ren L.-H."/>
            <person name="Lin Y.-W."/>
            <person name="Sun G.-H."/>
            <person name="Du Z.-J."/>
            <person name="Zhao J.-X."/>
            <person name="Liu X.-J."/>
            <person name="Liu L.-J."/>
        </authorList>
    </citation>
    <scope>NUCLEOTIDE SEQUENCE [LARGE SCALE GENOMIC DNA]</scope>
    <source>
        <strain evidence="1 2">PLHSC7-2</strain>
    </source>
</reference>
<evidence type="ECO:0000313" key="2">
    <source>
        <dbReference type="Proteomes" id="UP000283255"/>
    </source>
</evidence>
<evidence type="ECO:0008006" key="3">
    <source>
        <dbReference type="Google" id="ProtNLM"/>
    </source>
</evidence>
<sequence>MKRFNKSEVVSDFYLKEEISYFNPVDPERIKMEKRFLKVGAIVSDRLADGLEPEVDLHFLLEETWKGSVSYSDLDFILIESCLEDCFGNWKGEISNFKKTNELSELIAHAREKRIPVVFWFTADNLYHNLYKGVASESDFCFCADEIEKEKLISDGVGCDILLPAVQFKSFNPIKKYNVNSDFFVSENLVSVVKNRKENEEILKNYSQLNGVLSDPRASLSYEDTQYIPKEVILGRVRKKTRKKLLKESLAYVIFNDKDTSKTEQAWRALDAAASGAPLLIESGLEERFEFLQGFSQVFEKTDHLFLELLRIKRDKKYHNIRKKEVWNKKLFENSFSERLESICKKIDFYLPTSSCIKANFYSKIDSLYSIKSTISKYDSIDFDGKSLTIYTSENSILTELSEKVSDRDDIIIEFYPGEVYEGHIINSIAYKSNCDYLVFMDRDIEVLNVFIEDFKRYICFSTFDISVKLRDIDYRSDWLMYNSETKNEKSIIDIYSLKIDFLKKNPFPESFIGDVETLYCKNVSQDVDASILVF</sequence>
<accession>A0A418YDU4</accession>
<protein>
    <recommendedName>
        <fullName evidence="3">DUF3880 domain-containing protein</fullName>
    </recommendedName>
</protein>
<dbReference type="Proteomes" id="UP000283255">
    <property type="component" value="Unassembled WGS sequence"/>
</dbReference>
<dbReference type="RefSeq" id="WP_119910906.1">
    <property type="nucleotide sequence ID" value="NZ_QZCH01000014.1"/>
</dbReference>
<keyword evidence="2" id="KW-1185">Reference proteome</keyword>
<organism evidence="1 2">
    <name type="scientific">Motilimonas pumila</name>
    <dbReference type="NCBI Taxonomy" id="2303987"/>
    <lineage>
        <taxon>Bacteria</taxon>
        <taxon>Pseudomonadati</taxon>
        <taxon>Pseudomonadota</taxon>
        <taxon>Gammaproteobacteria</taxon>
        <taxon>Alteromonadales</taxon>
        <taxon>Alteromonadales genera incertae sedis</taxon>
        <taxon>Motilimonas</taxon>
    </lineage>
</organism>
<proteinExistence type="predicted"/>
<evidence type="ECO:0000313" key="1">
    <source>
        <dbReference type="EMBL" id="RJG42705.1"/>
    </source>
</evidence>
<comment type="caution">
    <text evidence="1">The sequence shown here is derived from an EMBL/GenBank/DDBJ whole genome shotgun (WGS) entry which is preliminary data.</text>
</comment>